<keyword evidence="1" id="KW-0812">Transmembrane</keyword>
<keyword evidence="1" id="KW-1133">Transmembrane helix</keyword>
<dbReference type="EMBL" id="CP016282">
    <property type="protein sequence ID" value="ANP73563.1"/>
    <property type="molecule type" value="Genomic_DNA"/>
</dbReference>
<protein>
    <recommendedName>
        <fullName evidence="4">DUF1648 domain-containing protein</fullName>
    </recommendedName>
</protein>
<feature type="transmembrane region" description="Helical" evidence="1">
    <location>
        <begin position="184"/>
        <end position="205"/>
    </location>
</feature>
<dbReference type="RefSeq" id="WP_066597077.1">
    <property type="nucleotide sequence ID" value="NZ_CP016282.1"/>
</dbReference>
<evidence type="ECO:0000313" key="2">
    <source>
        <dbReference type="EMBL" id="ANP73563.1"/>
    </source>
</evidence>
<feature type="transmembrane region" description="Helical" evidence="1">
    <location>
        <begin position="23"/>
        <end position="43"/>
    </location>
</feature>
<gene>
    <name evidence="2" type="ORF">PA27867_2621</name>
</gene>
<sequence length="322" mass="33463">MPDQTTIDAVPALDPRATGRDRLAVGLLWLPVVTVLVTALQWYDELPAELPRQWNGTEVTSTSPKALMLAITGGIALLAALAGLAALSRRTADIRRTLLLVAGCAAGLGTGIWLVTAGLVLVSGTPEPDSGGWPLLGVLAGAFGLVPFVLSPRRPIEPQQHSPVSVPLAESETGAWFTTVNVPLFLWLAAILGLATVALAVLSVALGGPGAGGAVTVGLVALSCLAFGRLRVSVDRRGLRVISAFGVPLRRLRLDQIVSARTETIVPMEWGGWGYRIMPGRSAIVVAGGPALVVERTNGTLFAVTLPEPELPAALLTTLAAR</sequence>
<name>A0A1B1BMI7_9MICO</name>
<dbReference type="OrthoDB" id="4303577at2"/>
<feature type="transmembrane region" description="Helical" evidence="1">
    <location>
        <begin position="66"/>
        <end position="87"/>
    </location>
</feature>
<dbReference type="KEGG" id="cart:PA27867_2621"/>
<evidence type="ECO:0008006" key="4">
    <source>
        <dbReference type="Google" id="ProtNLM"/>
    </source>
</evidence>
<dbReference type="STRING" id="670052.PA27867_2621"/>
<feature type="transmembrane region" description="Helical" evidence="1">
    <location>
        <begin position="133"/>
        <end position="150"/>
    </location>
</feature>
<organism evidence="2 3">
    <name type="scientific">Cryobacterium arcticum</name>
    <dbReference type="NCBI Taxonomy" id="670052"/>
    <lineage>
        <taxon>Bacteria</taxon>
        <taxon>Bacillati</taxon>
        <taxon>Actinomycetota</taxon>
        <taxon>Actinomycetes</taxon>
        <taxon>Micrococcales</taxon>
        <taxon>Microbacteriaceae</taxon>
        <taxon>Cryobacterium</taxon>
    </lineage>
</organism>
<feature type="transmembrane region" description="Helical" evidence="1">
    <location>
        <begin position="99"/>
        <end position="121"/>
    </location>
</feature>
<keyword evidence="1" id="KW-0472">Membrane</keyword>
<keyword evidence="3" id="KW-1185">Reference proteome</keyword>
<proteinExistence type="predicted"/>
<dbReference type="AlphaFoldDB" id="A0A1B1BMI7"/>
<reference evidence="2 3" key="1">
    <citation type="submission" date="2016-06" db="EMBL/GenBank/DDBJ databases">
        <title>Genome sequencing of Cryobacterium arcticum PAMC 27867.</title>
        <authorList>
            <person name="Lee J."/>
            <person name="Kim O.-S."/>
        </authorList>
    </citation>
    <scope>NUCLEOTIDE SEQUENCE [LARGE SCALE GENOMIC DNA]</scope>
    <source>
        <strain evidence="2 3">PAMC 27867</strain>
    </source>
</reference>
<evidence type="ECO:0000256" key="1">
    <source>
        <dbReference type="SAM" id="Phobius"/>
    </source>
</evidence>
<feature type="transmembrane region" description="Helical" evidence="1">
    <location>
        <begin position="211"/>
        <end position="230"/>
    </location>
</feature>
<evidence type="ECO:0000313" key="3">
    <source>
        <dbReference type="Proteomes" id="UP000092582"/>
    </source>
</evidence>
<accession>A0A1B1BMI7</accession>
<dbReference type="Proteomes" id="UP000092582">
    <property type="component" value="Chromosome 1"/>
</dbReference>